<accession>A0AA88H0N5</accession>
<evidence type="ECO:0000256" key="1">
    <source>
        <dbReference type="SAM" id="MobiDB-lite"/>
    </source>
</evidence>
<dbReference type="AlphaFoldDB" id="A0AA88H0N5"/>
<dbReference type="EMBL" id="PYSW02000007">
    <property type="protein sequence ID" value="KAG2389541.1"/>
    <property type="molecule type" value="Genomic_DNA"/>
</dbReference>
<feature type="region of interest" description="Disordered" evidence="1">
    <location>
        <begin position="24"/>
        <end position="50"/>
    </location>
</feature>
<name>A0AA88H0N5_NAELO</name>
<dbReference type="RefSeq" id="XP_044553533.1">
    <property type="nucleotide sequence ID" value="XM_044690052.1"/>
</dbReference>
<dbReference type="GeneID" id="68106554"/>
<organism evidence="2 3">
    <name type="scientific">Naegleria lovaniensis</name>
    <name type="common">Amoeba</name>
    <dbReference type="NCBI Taxonomy" id="51637"/>
    <lineage>
        <taxon>Eukaryota</taxon>
        <taxon>Discoba</taxon>
        <taxon>Heterolobosea</taxon>
        <taxon>Tetramitia</taxon>
        <taxon>Eutetramitia</taxon>
        <taxon>Vahlkampfiidae</taxon>
        <taxon>Naegleria</taxon>
    </lineage>
</organism>
<dbReference type="Proteomes" id="UP000816034">
    <property type="component" value="Unassembled WGS sequence"/>
</dbReference>
<reference evidence="2 3" key="1">
    <citation type="journal article" date="2018" name="BMC Genomics">
        <title>The genome of Naegleria lovaniensis, the basis for a comparative approach to unravel pathogenicity factors of the human pathogenic amoeba N. fowleri.</title>
        <authorList>
            <person name="Liechti N."/>
            <person name="Schurch N."/>
            <person name="Bruggmann R."/>
            <person name="Wittwer M."/>
        </authorList>
    </citation>
    <scope>NUCLEOTIDE SEQUENCE [LARGE SCALE GENOMIC DNA]</scope>
    <source>
        <strain evidence="2 3">ATCC 30569</strain>
    </source>
</reference>
<evidence type="ECO:0000313" key="3">
    <source>
        <dbReference type="Proteomes" id="UP000816034"/>
    </source>
</evidence>
<evidence type="ECO:0000313" key="2">
    <source>
        <dbReference type="EMBL" id="KAG2389541.1"/>
    </source>
</evidence>
<sequence>MIQQPESNLIDHTKESELFEVIPTQTTSESLLAQQPTTESSDSFPTSQFEPSKFQISSINSKKPISSQDLFSVQEEDHENFQEKDPLLFEEPCEWDNSLPFHSTQLLDDVFVYADSNSLSSDDLDKLPVASCSDSVSSPSPRRGLQNNHAVSLIEDEEERLESLSPKALAESSLTLQLSKKSEDSLSFVVLLNDDDVKQSQHDDTKSDDTEKCKAEVVVQLSSTKPSFTVSLQTSFATKNGVKAIKPCAFSNKRTTISDKDKTLLLSITSPPLTTTQPLSRNDFDLFIVVKESCHGENVVVIKDGKQDQFKKLDLDPEGNSLLQVVKETVIDDHTIEISCKITTSNNYGWKTKHPVYNFVVQSKLANVYSALSEGFKVTQSVS</sequence>
<proteinExistence type="predicted"/>
<gene>
    <name evidence="2" type="ORF">C9374_014101</name>
</gene>
<comment type="caution">
    <text evidence="2">The sequence shown here is derived from an EMBL/GenBank/DDBJ whole genome shotgun (WGS) entry which is preliminary data.</text>
</comment>
<keyword evidence="3" id="KW-1185">Reference proteome</keyword>
<protein>
    <submittedName>
        <fullName evidence="2">Uncharacterized protein</fullName>
    </submittedName>
</protein>